<reference evidence="9" key="1">
    <citation type="submission" date="2024-07" db="EMBL/GenBank/DDBJ databases">
        <title>Two chromosome-level genome assemblies of Korean endemic species Abeliophyllum distichum and Forsythia ovata (Oleaceae).</title>
        <authorList>
            <person name="Jang H."/>
        </authorList>
    </citation>
    <scope>NUCLEOTIDE SEQUENCE [LARGE SCALE GENOMIC DNA]</scope>
</reference>
<organism evidence="8 9">
    <name type="scientific">Abeliophyllum distichum</name>
    <dbReference type="NCBI Taxonomy" id="126358"/>
    <lineage>
        <taxon>Eukaryota</taxon>
        <taxon>Viridiplantae</taxon>
        <taxon>Streptophyta</taxon>
        <taxon>Embryophyta</taxon>
        <taxon>Tracheophyta</taxon>
        <taxon>Spermatophyta</taxon>
        <taxon>Magnoliopsida</taxon>
        <taxon>eudicotyledons</taxon>
        <taxon>Gunneridae</taxon>
        <taxon>Pentapetalae</taxon>
        <taxon>asterids</taxon>
        <taxon>lamiids</taxon>
        <taxon>Lamiales</taxon>
        <taxon>Oleaceae</taxon>
        <taxon>Forsythieae</taxon>
        <taxon>Abeliophyllum</taxon>
    </lineage>
</organism>
<accession>A0ABD1R821</accession>
<dbReference type="NCBIfam" id="TIGR00229">
    <property type="entry name" value="sensory_box"/>
    <property type="match status" value="1"/>
</dbReference>
<dbReference type="InterPro" id="IPR035965">
    <property type="entry name" value="PAS-like_dom_sf"/>
</dbReference>
<keyword evidence="4" id="KW-0288">FMN</keyword>
<dbReference type="SUPFAM" id="SSF55785">
    <property type="entry name" value="PYP-like sensor domain (PAS domain)"/>
    <property type="match status" value="2"/>
</dbReference>
<name>A0ABD1R821_9LAMI</name>
<keyword evidence="3" id="KW-0285">Flavoprotein</keyword>
<comment type="caution">
    <text evidence="8">The sequence shown here is derived from an EMBL/GenBank/DDBJ whole genome shotgun (WGS) entry which is preliminary data.</text>
</comment>
<evidence type="ECO:0000256" key="5">
    <source>
        <dbReference type="ARBA" id="ARBA00022991"/>
    </source>
</evidence>
<dbReference type="PROSITE" id="PS50112">
    <property type="entry name" value="PAS"/>
    <property type="match status" value="1"/>
</dbReference>
<dbReference type="AlphaFoldDB" id="A0ABD1R821"/>
<evidence type="ECO:0000256" key="6">
    <source>
        <dbReference type="ARBA" id="ARBA00023170"/>
    </source>
</evidence>
<evidence type="ECO:0000313" key="9">
    <source>
        <dbReference type="Proteomes" id="UP001604336"/>
    </source>
</evidence>
<evidence type="ECO:0000313" key="8">
    <source>
        <dbReference type="EMBL" id="KAL2484577.1"/>
    </source>
</evidence>
<dbReference type="InterPro" id="IPR000014">
    <property type="entry name" value="PAS"/>
</dbReference>
<sequence>MFGYSKEEVIGKKGGLLQGPDIDRRSVMKTREAIQEERDIEISLLNYRKDGTPFWILFQMCPVIQTDPHLPDMPIIVYASEACLKRSGYDGRRVLGHNCRFLSGMDTDPTVQLQIKGCIQTKRPCTVLILNYRKDGISVWNFLHVSPVQNASGKVAYFVGGQIDDGCKNQEKHRSSP</sequence>
<proteinExistence type="predicted"/>
<protein>
    <submittedName>
        <fullName evidence="8">Protein TWIN LOV 1</fullName>
    </submittedName>
</protein>
<evidence type="ECO:0000256" key="2">
    <source>
        <dbReference type="ARBA" id="ARBA00022606"/>
    </source>
</evidence>
<keyword evidence="9" id="KW-1185">Reference proteome</keyword>
<dbReference type="CDD" id="cd00130">
    <property type="entry name" value="PAS"/>
    <property type="match status" value="2"/>
</dbReference>
<dbReference type="PANTHER" id="PTHR47429:SF2">
    <property type="entry name" value="PROTEIN TWIN LOV 1"/>
    <property type="match status" value="1"/>
</dbReference>
<dbReference type="Proteomes" id="UP001604336">
    <property type="component" value="Unassembled WGS sequence"/>
</dbReference>
<dbReference type="Pfam" id="PF13426">
    <property type="entry name" value="PAS_9"/>
    <property type="match status" value="2"/>
</dbReference>
<keyword evidence="2" id="KW-0716">Sensory transduction</keyword>
<keyword evidence="5" id="KW-0157">Chromophore</keyword>
<dbReference type="PANTHER" id="PTHR47429">
    <property type="entry name" value="PROTEIN TWIN LOV 1"/>
    <property type="match status" value="1"/>
</dbReference>
<dbReference type="GO" id="GO:0009881">
    <property type="term" value="F:photoreceptor activity"/>
    <property type="evidence" value="ECO:0007669"/>
    <property type="project" value="UniProtKB-KW"/>
</dbReference>
<keyword evidence="1" id="KW-0600">Photoreceptor protein</keyword>
<feature type="domain" description="PAS" evidence="7">
    <location>
        <begin position="1"/>
        <end position="12"/>
    </location>
</feature>
<evidence type="ECO:0000259" key="7">
    <source>
        <dbReference type="PROSITE" id="PS50112"/>
    </source>
</evidence>
<evidence type="ECO:0000256" key="4">
    <source>
        <dbReference type="ARBA" id="ARBA00022643"/>
    </source>
</evidence>
<evidence type="ECO:0000256" key="3">
    <source>
        <dbReference type="ARBA" id="ARBA00022630"/>
    </source>
</evidence>
<dbReference type="EMBL" id="JBFOLK010000009">
    <property type="protein sequence ID" value="KAL2484577.1"/>
    <property type="molecule type" value="Genomic_DNA"/>
</dbReference>
<evidence type="ECO:0000256" key="1">
    <source>
        <dbReference type="ARBA" id="ARBA00022543"/>
    </source>
</evidence>
<gene>
    <name evidence="8" type="ORF">Adt_29333</name>
</gene>
<dbReference type="Gene3D" id="3.30.450.20">
    <property type="entry name" value="PAS domain"/>
    <property type="match status" value="2"/>
</dbReference>
<keyword evidence="6" id="KW-0675">Receptor</keyword>